<comment type="function">
    <text evidence="10">Cell wall formation. Catalyzes the transfer of a GlcNAc subunit on undecaprenyl-pyrophosphoryl-MurNAc-pentapeptide (lipid intermediate I) to form undecaprenyl-pyrophosphoryl-MurNAc-(pentapeptide)GlcNAc (lipid intermediate II).</text>
</comment>
<reference evidence="14" key="1">
    <citation type="journal article" date="2019" name="Int. J. Syst. Evol. Microbiol.">
        <title>The Global Catalogue of Microorganisms (GCM) 10K type strain sequencing project: providing services to taxonomists for standard genome sequencing and annotation.</title>
        <authorList>
            <consortium name="The Broad Institute Genomics Platform"/>
            <consortium name="The Broad Institute Genome Sequencing Center for Infectious Disease"/>
            <person name="Wu L."/>
            <person name="Ma J."/>
        </authorList>
    </citation>
    <scope>NUCLEOTIDE SEQUENCE [LARGE SCALE GENOMIC DNA]</scope>
    <source>
        <strain evidence="14">JCM 18283</strain>
    </source>
</reference>
<keyword evidence="2 10" id="KW-0132">Cell division</keyword>
<comment type="subcellular location">
    <subcellularLocation>
        <location evidence="10">Cell membrane</location>
        <topology evidence="10">Peripheral membrane protein</topology>
        <orientation evidence="10">Cytoplasmic side</orientation>
    </subcellularLocation>
</comment>
<evidence type="ECO:0000313" key="14">
    <source>
        <dbReference type="Proteomes" id="UP001501436"/>
    </source>
</evidence>
<keyword evidence="8 10" id="KW-0131">Cell cycle</keyword>
<keyword evidence="5 10" id="KW-0133">Cell shape</keyword>
<dbReference type="PANTHER" id="PTHR21015:SF22">
    <property type="entry name" value="GLYCOSYLTRANSFERASE"/>
    <property type="match status" value="1"/>
</dbReference>
<dbReference type="CDD" id="cd03785">
    <property type="entry name" value="GT28_MurG"/>
    <property type="match status" value="1"/>
</dbReference>
<dbReference type="InterPro" id="IPR006009">
    <property type="entry name" value="GlcNAc_MurG"/>
</dbReference>
<comment type="similarity">
    <text evidence="10">Belongs to the glycosyltransferase 28 family. MurG subfamily.</text>
</comment>
<evidence type="ECO:0000256" key="5">
    <source>
        <dbReference type="ARBA" id="ARBA00022960"/>
    </source>
</evidence>
<dbReference type="Gene3D" id="3.40.50.2000">
    <property type="entry name" value="Glycogen Phosphorylase B"/>
    <property type="match status" value="2"/>
</dbReference>
<gene>
    <name evidence="10 13" type="primary">murG</name>
    <name evidence="13" type="ORF">GCM10023313_27980</name>
</gene>
<comment type="caution">
    <text evidence="13">The sequence shown here is derived from an EMBL/GenBank/DDBJ whole genome shotgun (WGS) entry which is preliminary data.</text>
</comment>
<evidence type="ECO:0000256" key="1">
    <source>
        <dbReference type="ARBA" id="ARBA00022475"/>
    </source>
</evidence>
<evidence type="ECO:0000256" key="4">
    <source>
        <dbReference type="ARBA" id="ARBA00022679"/>
    </source>
</evidence>
<evidence type="ECO:0000256" key="9">
    <source>
        <dbReference type="ARBA" id="ARBA00023316"/>
    </source>
</evidence>
<sequence length="385" mass="41733">MMDQTKNTSNVNLPLQGAGRRRIIISGGGTGGHIFPAVSIANALKKLDPSTEILFVGANGRMEMEKVPAAGYKIIGLNIQGIQRGSIIKNLMFPFKLISSVRAALKIIKDFKPDAAVGVGGYASGPLLYAASLKGIPTLIQEQNSYAGVTNKWLGKKAKKICVAFDGMDKFFPADRIIKTGNPVRKESVSIAGKQMQALELYSLSAHKKTVVVLGGSLGARTLNHSIQAGLQKFIDADVQVIWQTGKYYYKSIIEQLGENFHPNIQVREFLNRMDLVYAAADVIISRAGAGTIAELCEVKKPVILVPSPNVAEDHQTKNALALVQENAAIFVADRDAEAKLVDKTLELLKDKEKQKILCNNIGKLAMPNADEVIAKEVIQITINN</sequence>
<keyword evidence="3 10" id="KW-0328">Glycosyltransferase</keyword>
<name>A0ABP9FZA7_9SPHI</name>
<dbReference type="Pfam" id="PF04101">
    <property type="entry name" value="Glyco_tran_28_C"/>
    <property type="match status" value="1"/>
</dbReference>
<evidence type="ECO:0000259" key="11">
    <source>
        <dbReference type="Pfam" id="PF03033"/>
    </source>
</evidence>
<dbReference type="SUPFAM" id="SSF53756">
    <property type="entry name" value="UDP-Glycosyltransferase/glycogen phosphorylase"/>
    <property type="match status" value="1"/>
</dbReference>
<proteinExistence type="inferred from homology"/>
<feature type="domain" description="Glycosyl transferase family 28 C-terminal" evidence="12">
    <location>
        <begin position="210"/>
        <end position="356"/>
    </location>
</feature>
<keyword evidence="4 10" id="KW-0808">Transferase</keyword>
<feature type="binding site" evidence="10">
    <location>
        <begin position="30"/>
        <end position="32"/>
    </location>
    <ligand>
        <name>UDP-N-acetyl-alpha-D-glucosamine</name>
        <dbReference type="ChEBI" id="CHEBI:57705"/>
    </ligand>
</feature>
<keyword evidence="6 10" id="KW-0573">Peptidoglycan synthesis</keyword>
<dbReference type="HAMAP" id="MF_00033">
    <property type="entry name" value="MurG"/>
    <property type="match status" value="1"/>
</dbReference>
<dbReference type="InterPro" id="IPR007235">
    <property type="entry name" value="Glyco_trans_28_C"/>
</dbReference>
<dbReference type="EMBL" id="BAABJI010000002">
    <property type="protein sequence ID" value="GAA4922421.1"/>
    <property type="molecule type" value="Genomic_DNA"/>
</dbReference>
<keyword evidence="7 10" id="KW-0472">Membrane</keyword>
<keyword evidence="9 10" id="KW-0961">Cell wall biogenesis/degradation</keyword>
<feature type="binding site" evidence="10">
    <location>
        <position position="185"/>
    </location>
    <ligand>
        <name>UDP-N-acetyl-alpha-D-glucosamine</name>
        <dbReference type="ChEBI" id="CHEBI:57705"/>
    </ligand>
</feature>
<keyword evidence="14" id="KW-1185">Reference proteome</keyword>
<protein>
    <recommendedName>
        <fullName evidence="10">UDP-N-acetylglucosamine--N-acetylmuramyl-(pentapeptide) pyrophosphoryl-undecaprenol N-acetylglucosamine transferase</fullName>
        <ecNumber evidence="10">2.4.1.227</ecNumber>
    </recommendedName>
    <alternativeName>
        <fullName evidence="10">Undecaprenyl-PP-MurNAc-pentapeptide-UDPGlcNAc GlcNAc transferase</fullName>
    </alternativeName>
</protein>
<evidence type="ECO:0000256" key="7">
    <source>
        <dbReference type="ARBA" id="ARBA00023136"/>
    </source>
</evidence>
<feature type="binding site" evidence="10">
    <location>
        <position position="144"/>
    </location>
    <ligand>
        <name>UDP-N-acetyl-alpha-D-glucosamine</name>
        <dbReference type="ChEBI" id="CHEBI:57705"/>
    </ligand>
</feature>
<dbReference type="Pfam" id="PF03033">
    <property type="entry name" value="Glyco_transf_28"/>
    <property type="match status" value="1"/>
</dbReference>
<feature type="binding site" evidence="10">
    <location>
        <position position="217"/>
    </location>
    <ligand>
        <name>UDP-N-acetyl-alpha-D-glucosamine</name>
        <dbReference type="ChEBI" id="CHEBI:57705"/>
    </ligand>
</feature>
<comment type="caution">
    <text evidence="10">Lacks conserved residue(s) required for the propagation of feature annotation.</text>
</comment>
<dbReference type="NCBIfam" id="TIGR01133">
    <property type="entry name" value="murG"/>
    <property type="match status" value="1"/>
</dbReference>
<evidence type="ECO:0000256" key="3">
    <source>
        <dbReference type="ARBA" id="ARBA00022676"/>
    </source>
</evidence>
<dbReference type="InterPro" id="IPR004276">
    <property type="entry name" value="GlycoTrans_28_N"/>
</dbReference>
<comment type="catalytic activity">
    <reaction evidence="10">
        <text>di-trans,octa-cis-undecaprenyl diphospho-N-acetyl-alpha-D-muramoyl-L-alanyl-D-glutamyl-meso-2,6-diaminopimeloyl-D-alanyl-D-alanine + UDP-N-acetyl-alpha-D-glucosamine = di-trans,octa-cis-undecaprenyl diphospho-[N-acetyl-alpha-D-glucosaminyl-(1-&gt;4)]-N-acetyl-alpha-D-muramoyl-L-alanyl-D-glutamyl-meso-2,6-diaminopimeloyl-D-alanyl-D-alanine + UDP + H(+)</text>
        <dbReference type="Rhea" id="RHEA:31227"/>
        <dbReference type="ChEBI" id="CHEBI:15378"/>
        <dbReference type="ChEBI" id="CHEBI:57705"/>
        <dbReference type="ChEBI" id="CHEBI:58223"/>
        <dbReference type="ChEBI" id="CHEBI:61387"/>
        <dbReference type="ChEBI" id="CHEBI:61388"/>
        <dbReference type="EC" id="2.4.1.227"/>
    </reaction>
</comment>
<dbReference type="PANTHER" id="PTHR21015">
    <property type="entry name" value="UDP-N-ACETYLGLUCOSAMINE--N-ACETYLMURAMYL-(PENTAPEPTIDE) PYROPHOSPHORYL-UNDECAPRENOL N-ACETYLGLUCOSAMINE TRANSFERASE 1"/>
    <property type="match status" value="1"/>
</dbReference>
<evidence type="ECO:0000313" key="13">
    <source>
        <dbReference type="EMBL" id="GAA4922421.1"/>
    </source>
</evidence>
<evidence type="ECO:0000259" key="12">
    <source>
        <dbReference type="Pfam" id="PF04101"/>
    </source>
</evidence>
<evidence type="ECO:0000256" key="10">
    <source>
        <dbReference type="HAMAP-Rule" id="MF_00033"/>
    </source>
</evidence>
<accession>A0ABP9FZA7</accession>
<keyword evidence="1 10" id="KW-1003">Cell membrane</keyword>
<dbReference type="EC" id="2.4.1.227" evidence="10"/>
<feature type="domain" description="Glycosyltransferase family 28 N-terminal" evidence="11">
    <location>
        <begin position="23"/>
        <end position="162"/>
    </location>
</feature>
<dbReference type="Proteomes" id="UP001501436">
    <property type="component" value="Unassembled WGS sequence"/>
</dbReference>
<evidence type="ECO:0000256" key="8">
    <source>
        <dbReference type="ARBA" id="ARBA00023306"/>
    </source>
</evidence>
<evidence type="ECO:0000256" key="6">
    <source>
        <dbReference type="ARBA" id="ARBA00022984"/>
    </source>
</evidence>
<comment type="pathway">
    <text evidence="10">Cell wall biogenesis; peptidoglycan biosynthesis.</text>
</comment>
<feature type="binding site" evidence="10">
    <location>
        <position position="316"/>
    </location>
    <ligand>
        <name>UDP-N-acetyl-alpha-D-glucosamine</name>
        <dbReference type="ChEBI" id="CHEBI:57705"/>
    </ligand>
</feature>
<evidence type="ECO:0000256" key="2">
    <source>
        <dbReference type="ARBA" id="ARBA00022618"/>
    </source>
</evidence>
<organism evidence="13 14">
    <name type="scientific">Mucilaginibacter defluvii</name>
    <dbReference type="NCBI Taxonomy" id="1196019"/>
    <lineage>
        <taxon>Bacteria</taxon>
        <taxon>Pseudomonadati</taxon>
        <taxon>Bacteroidota</taxon>
        <taxon>Sphingobacteriia</taxon>
        <taxon>Sphingobacteriales</taxon>
        <taxon>Sphingobacteriaceae</taxon>
        <taxon>Mucilaginibacter</taxon>
    </lineage>
</organism>